<dbReference type="InterPro" id="IPR029052">
    <property type="entry name" value="Metallo-depent_PP-like"/>
</dbReference>
<reference evidence="2 3" key="1">
    <citation type="submission" date="2018-11" db="EMBL/GenBank/DDBJ databases">
        <title>Genome sequencing of Lautropia sp. KCOM 2505 (= ChDC F240).</title>
        <authorList>
            <person name="Kook J.-K."/>
            <person name="Park S.-N."/>
            <person name="Lim Y.K."/>
        </authorList>
    </citation>
    <scope>NUCLEOTIDE SEQUENCE [LARGE SCALE GENOMIC DNA]</scope>
    <source>
        <strain evidence="2 3">KCOM 2505</strain>
    </source>
</reference>
<organism evidence="2 3">
    <name type="scientific">Lautropia dentalis</name>
    <dbReference type="NCBI Taxonomy" id="2490857"/>
    <lineage>
        <taxon>Bacteria</taxon>
        <taxon>Pseudomonadati</taxon>
        <taxon>Pseudomonadota</taxon>
        <taxon>Betaproteobacteria</taxon>
        <taxon>Burkholderiales</taxon>
        <taxon>Burkholderiaceae</taxon>
        <taxon>Lautropia</taxon>
    </lineage>
</organism>
<name>A0A3R8MSB9_9BURK</name>
<keyword evidence="3" id="KW-1185">Reference proteome</keyword>
<protein>
    <recommendedName>
        <fullName evidence="4">Metallophosphoesterase</fullName>
    </recommendedName>
</protein>
<dbReference type="PROSITE" id="PS51318">
    <property type="entry name" value="TAT"/>
    <property type="match status" value="1"/>
</dbReference>
<dbReference type="InterPro" id="IPR006311">
    <property type="entry name" value="TAT_signal"/>
</dbReference>
<gene>
    <name evidence="2" type="ORF">EHV23_03770</name>
</gene>
<dbReference type="SUPFAM" id="SSF56300">
    <property type="entry name" value="Metallo-dependent phosphatases"/>
    <property type="match status" value="1"/>
</dbReference>
<accession>A0A3R8MSB9</accession>
<dbReference type="RefSeq" id="WP_125094780.1">
    <property type="nucleotide sequence ID" value="NZ_RRUE01000001.1"/>
</dbReference>
<dbReference type="OrthoDB" id="58809at2"/>
<sequence>MQAVPPSQPVSASRRRALRGMTAAVTVPSLAAASLVASARADAPAPTFSDAALSELDGLHRQHHQAPGGAHVPEASRGASAEHPAGQRVAHDGWGSGTIPSDHNDRPFTFGFIGDTPYNRLDQQGLKRVMAGLDDTELEFVLHVGDIKSRGERCSDILLSDRLEMLDRSQHPLVYTPGDNEWTDCGWIDPDDPFAPGTPLDRLHWLRTHVYHHPESLGAKRMRVEQQRQMITQLSVKDSNDLNQPRLPENMRWRIGSLQFCTIHVVGSNNAMFSTPAMREAWALRQQANAIWLTETAVLAKRYGAKGLVIATHANMGFEAARNDGWTATRQAIVATAADFGGPVAFLHGDTHIFRTDRLLLKSHGLENFTRVECFGSPFTWQWVTIRWNPEAATPIRPDPERGPAFRIYTHHA</sequence>
<evidence type="ECO:0000313" key="2">
    <source>
        <dbReference type="EMBL" id="RRN45351.1"/>
    </source>
</evidence>
<evidence type="ECO:0008006" key="4">
    <source>
        <dbReference type="Google" id="ProtNLM"/>
    </source>
</evidence>
<dbReference type="Proteomes" id="UP000270261">
    <property type="component" value="Unassembled WGS sequence"/>
</dbReference>
<proteinExistence type="predicted"/>
<evidence type="ECO:0000256" key="1">
    <source>
        <dbReference type="SAM" id="MobiDB-lite"/>
    </source>
</evidence>
<dbReference type="EMBL" id="RRUE01000001">
    <property type="protein sequence ID" value="RRN45351.1"/>
    <property type="molecule type" value="Genomic_DNA"/>
</dbReference>
<feature type="region of interest" description="Disordered" evidence="1">
    <location>
        <begin position="60"/>
        <end position="101"/>
    </location>
</feature>
<dbReference type="AlphaFoldDB" id="A0A3R8MSB9"/>
<comment type="caution">
    <text evidence="2">The sequence shown here is derived from an EMBL/GenBank/DDBJ whole genome shotgun (WGS) entry which is preliminary data.</text>
</comment>
<evidence type="ECO:0000313" key="3">
    <source>
        <dbReference type="Proteomes" id="UP000270261"/>
    </source>
</evidence>